<sequence length="170" mass="18932">MVMATELAIKHGMLSVGEVKLIHKCVIMLPENPVIINIGAGFGTSVIAMLEKRSDAFIFSIDKKPRSEEYENLLASKIDTSRCLRILSDSRRAGKNFPYMVDMVFVDGDHSNEAVQRDIDSWLPKIAAGGVILFHDYKHPNVPGLTTVVDAAMTEHTKIGEERYLIAFKI</sequence>
<dbReference type="SUPFAM" id="SSF53335">
    <property type="entry name" value="S-adenosyl-L-methionine-dependent methyltransferases"/>
    <property type="match status" value="1"/>
</dbReference>
<dbReference type="InterPro" id="IPR029063">
    <property type="entry name" value="SAM-dependent_MTases_sf"/>
</dbReference>
<dbReference type="Pfam" id="PF13578">
    <property type="entry name" value="Methyltransf_24"/>
    <property type="match status" value="1"/>
</dbReference>
<comment type="caution">
    <text evidence="1">The sequence shown here is derived from an EMBL/GenBank/DDBJ whole genome shotgun (WGS) entry which is preliminary data.</text>
</comment>
<name>A0A0F9QXX8_9ZZZZ</name>
<gene>
    <name evidence="1" type="ORF">LCGC14_0645310</name>
</gene>
<dbReference type="Gene3D" id="3.40.50.150">
    <property type="entry name" value="Vaccinia Virus protein VP39"/>
    <property type="match status" value="1"/>
</dbReference>
<organism evidence="1">
    <name type="scientific">marine sediment metagenome</name>
    <dbReference type="NCBI Taxonomy" id="412755"/>
    <lineage>
        <taxon>unclassified sequences</taxon>
        <taxon>metagenomes</taxon>
        <taxon>ecological metagenomes</taxon>
    </lineage>
</organism>
<evidence type="ECO:0000313" key="1">
    <source>
        <dbReference type="EMBL" id="KKN49190.1"/>
    </source>
</evidence>
<dbReference type="AlphaFoldDB" id="A0A0F9QXX8"/>
<evidence type="ECO:0008006" key="2">
    <source>
        <dbReference type="Google" id="ProtNLM"/>
    </source>
</evidence>
<dbReference type="EMBL" id="LAZR01001179">
    <property type="protein sequence ID" value="KKN49190.1"/>
    <property type="molecule type" value="Genomic_DNA"/>
</dbReference>
<protein>
    <recommendedName>
        <fullName evidence="2">Methyltransferase domain-containing protein</fullName>
    </recommendedName>
</protein>
<accession>A0A0F9QXX8</accession>
<proteinExistence type="predicted"/>
<reference evidence="1" key="1">
    <citation type="journal article" date="2015" name="Nature">
        <title>Complex archaea that bridge the gap between prokaryotes and eukaryotes.</title>
        <authorList>
            <person name="Spang A."/>
            <person name="Saw J.H."/>
            <person name="Jorgensen S.L."/>
            <person name="Zaremba-Niedzwiedzka K."/>
            <person name="Martijn J."/>
            <person name="Lind A.E."/>
            <person name="van Eijk R."/>
            <person name="Schleper C."/>
            <person name="Guy L."/>
            <person name="Ettema T.J."/>
        </authorList>
    </citation>
    <scope>NUCLEOTIDE SEQUENCE</scope>
</reference>